<protein>
    <submittedName>
        <fullName evidence="1">Uncharacterized protein</fullName>
    </submittedName>
</protein>
<reference evidence="1" key="1">
    <citation type="submission" date="2021-12" db="EMBL/GenBank/DDBJ databases">
        <authorList>
            <person name="King R."/>
        </authorList>
    </citation>
    <scope>NUCLEOTIDE SEQUENCE</scope>
</reference>
<proteinExistence type="predicted"/>
<name>A0A9P0FQ46_BRAAE</name>
<dbReference type="Proteomes" id="UP001154078">
    <property type="component" value="Chromosome 8"/>
</dbReference>
<gene>
    <name evidence="1" type="ORF">MELIAE_LOCUS12073</name>
</gene>
<evidence type="ECO:0000313" key="2">
    <source>
        <dbReference type="Proteomes" id="UP001154078"/>
    </source>
</evidence>
<accession>A0A9P0FQ46</accession>
<dbReference type="AlphaFoldDB" id="A0A9P0FQ46"/>
<sequence>MLPDVPMPPAPVLTRWGTWLEAAFFYADNFEGVKNVFETFDENSSNSIKKSPTVIQTKFTQKGFAVYKSTFQDFEGQHHKLTDCWAAFN</sequence>
<evidence type="ECO:0000313" key="1">
    <source>
        <dbReference type="EMBL" id="CAH0563087.1"/>
    </source>
</evidence>
<organism evidence="1 2">
    <name type="scientific">Brassicogethes aeneus</name>
    <name type="common">Rape pollen beetle</name>
    <name type="synonym">Meligethes aeneus</name>
    <dbReference type="NCBI Taxonomy" id="1431903"/>
    <lineage>
        <taxon>Eukaryota</taxon>
        <taxon>Metazoa</taxon>
        <taxon>Ecdysozoa</taxon>
        <taxon>Arthropoda</taxon>
        <taxon>Hexapoda</taxon>
        <taxon>Insecta</taxon>
        <taxon>Pterygota</taxon>
        <taxon>Neoptera</taxon>
        <taxon>Endopterygota</taxon>
        <taxon>Coleoptera</taxon>
        <taxon>Polyphaga</taxon>
        <taxon>Cucujiformia</taxon>
        <taxon>Nitidulidae</taxon>
        <taxon>Meligethinae</taxon>
        <taxon>Brassicogethes</taxon>
    </lineage>
</organism>
<keyword evidence="2" id="KW-1185">Reference proteome</keyword>
<dbReference type="EMBL" id="OV121139">
    <property type="protein sequence ID" value="CAH0563087.1"/>
    <property type="molecule type" value="Genomic_DNA"/>
</dbReference>
<dbReference type="OrthoDB" id="6769010at2759"/>